<dbReference type="Pfam" id="PF07722">
    <property type="entry name" value="Peptidase_C26"/>
    <property type="match status" value="1"/>
</dbReference>
<dbReference type="AlphaFoldDB" id="Q1RIS1"/>
<dbReference type="HOGENOM" id="CLU_351555_0_0_5"/>
<protein>
    <submittedName>
        <fullName evidence="2">Glutamine amidotransferase</fullName>
    </submittedName>
</protein>
<dbReference type="InterPro" id="IPR044668">
    <property type="entry name" value="PuuD-like"/>
</dbReference>
<gene>
    <name evidence="2" type="ordered locus">RBE_0662</name>
</gene>
<name>Q1RIS1_RICBR</name>
<evidence type="ECO:0000313" key="2">
    <source>
        <dbReference type="EMBL" id="ABE04743.1"/>
    </source>
</evidence>
<dbReference type="EMBL" id="CP000087">
    <property type="protein sequence ID" value="ABE04743.1"/>
    <property type="molecule type" value="Genomic_DNA"/>
</dbReference>
<dbReference type="PANTHER" id="PTHR43235:SF1">
    <property type="entry name" value="GLUTAMINE AMIDOTRANSFERASE PB2B2.05-RELATED"/>
    <property type="match status" value="1"/>
</dbReference>
<keyword evidence="2" id="KW-0315">Glutamine amidotransferase</keyword>
<dbReference type="OrthoDB" id="9813383at2"/>
<dbReference type="RefSeq" id="WP_011477331.1">
    <property type="nucleotide sequence ID" value="NC_007940.1"/>
</dbReference>
<sequence>MLVTFENIEQIYKLLTTTDLSTLTISTENLKILLAYNQLLDDTEYNEENRKQLKKLLQDNFNEINLSKVAETINDHRAKFTGNIDEHLHEARLDCINYLLPKIYELSEAPEIKAALKDRSLPLDNIDEKLYEEILPHINELLPKICNSHEISQIKKLFNKEPLPSKDIDQSLYEEILPYTKLLSKMYNLDEAVLAKRLATYFSNIEEIKGYLETVNYTNSDTILWSFQDEQKPDSSNNTKPTIALSYNPEVGGGTAEEAKERIMEQDGNAIYIDYRKIVPLNTKTQSIEKILEAGKAKEMLQNVDGLIIPGNEVAVYPELFDSKENFGETDKERSIAESILIDVAIQKGIPITGICGGHQLINVYFGGKLANVDELDYSKVRIDKDLELARITKNSSIVEDLESAHLPPQKFWASHKQIVKKIGNLNFINPVAMIENEIVATESEFGAPIKTFQFHPEILSEQSEIELERNKKIFKIFVETCNNYRNKKINLGEIKQDIEIITEPQDDNHENEISVENLKDFRNSIKEISSKISTNKYSTFEEIETNNKRLQQIIISKKINRDLNEKEIALINLGVTAKQFIEQNDDLISTLCNNFYGLKSLVGLGFTLERLFSKDTEEQKFFIQYGYNVKTLVELGISLETLLSKDTEEQKFFIQYGNNIKLLTELGISLETLLSKDTEEQKFFIQNAYNIKYLKEIGISIPELVAMESEQQKFLIQYTSNVKYSIETKFPTSEQKLIIEAILIKKLVSLSEFHNMDLNQQKSFVENTDFKGYDAPVLDQEITDMPVIGVSSEFPTDQA</sequence>
<dbReference type="eggNOG" id="COG2071">
    <property type="taxonomic scope" value="Bacteria"/>
</dbReference>
<dbReference type="GO" id="GO:0016811">
    <property type="term" value="F:hydrolase activity, acting on carbon-nitrogen (but not peptide) bonds, in linear amides"/>
    <property type="evidence" value="ECO:0007669"/>
    <property type="project" value="InterPro"/>
</dbReference>
<evidence type="ECO:0000313" key="3">
    <source>
        <dbReference type="Proteomes" id="UP000001951"/>
    </source>
</evidence>
<feature type="region of interest" description="Disordered" evidence="1">
    <location>
        <begin position="230"/>
        <end position="253"/>
    </location>
</feature>
<organism evidence="2 3">
    <name type="scientific">Rickettsia bellii (strain RML369-C)</name>
    <dbReference type="NCBI Taxonomy" id="336407"/>
    <lineage>
        <taxon>Bacteria</taxon>
        <taxon>Pseudomonadati</taxon>
        <taxon>Pseudomonadota</taxon>
        <taxon>Alphaproteobacteria</taxon>
        <taxon>Rickettsiales</taxon>
        <taxon>Rickettsiaceae</taxon>
        <taxon>Rickettsieae</taxon>
        <taxon>Rickettsia</taxon>
        <taxon>belli group</taxon>
    </lineage>
</organism>
<proteinExistence type="predicted"/>
<dbReference type="InterPro" id="IPR029062">
    <property type="entry name" value="Class_I_gatase-like"/>
</dbReference>
<keyword evidence="2" id="KW-0808">Transferase</keyword>
<dbReference type="KEGG" id="rbe:RBE_0662"/>
<dbReference type="Proteomes" id="UP000001951">
    <property type="component" value="Chromosome"/>
</dbReference>
<accession>Q1RIS1</accession>
<reference evidence="2 3" key="1">
    <citation type="journal article" date="2006" name="PLoS Genet.">
        <title>Genome sequence of Rickettsia bellii illuminates the role of amoebae in gene exchanges between intracellular pathogens.</title>
        <authorList>
            <person name="Ogata H."/>
            <person name="La Scola B."/>
            <person name="Audic S."/>
            <person name="Renesto P."/>
            <person name="Blanc G."/>
            <person name="Robert C."/>
            <person name="Fournier P.-E."/>
            <person name="Claverie J.-M."/>
            <person name="Raoult D."/>
        </authorList>
    </citation>
    <scope>NUCLEOTIDE SEQUENCE [LARGE SCALE GENOMIC DNA]</scope>
    <source>
        <strain evidence="2 3">RML369-C</strain>
    </source>
</reference>
<evidence type="ECO:0000256" key="1">
    <source>
        <dbReference type="SAM" id="MobiDB-lite"/>
    </source>
</evidence>
<dbReference type="GO" id="GO:0016740">
    <property type="term" value="F:transferase activity"/>
    <property type="evidence" value="ECO:0007669"/>
    <property type="project" value="UniProtKB-KW"/>
</dbReference>
<dbReference type="SUPFAM" id="SSF52317">
    <property type="entry name" value="Class I glutamine amidotransferase-like"/>
    <property type="match status" value="1"/>
</dbReference>
<dbReference type="InterPro" id="IPR011697">
    <property type="entry name" value="Peptidase_C26"/>
</dbReference>
<dbReference type="Gene3D" id="3.40.50.880">
    <property type="match status" value="1"/>
</dbReference>
<dbReference type="PANTHER" id="PTHR43235">
    <property type="entry name" value="GLUTAMINE AMIDOTRANSFERASE PB2B2.05-RELATED"/>
    <property type="match status" value="1"/>
</dbReference>
<dbReference type="GO" id="GO:0005829">
    <property type="term" value="C:cytosol"/>
    <property type="evidence" value="ECO:0007669"/>
    <property type="project" value="TreeGrafter"/>
</dbReference>
<dbReference type="PROSITE" id="PS51273">
    <property type="entry name" value="GATASE_TYPE_1"/>
    <property type="match status" value="1"/>
</dbReference>